<evidence type="ECO:0000256" key="1">
    <source>
        <dbReference type="ARBA" id="ARBA00022679"/>
    </source>
</evidence>
<dbReference type="EMBL" id="CQAW01000005">
    <property type="protein sequence ID" value="CNH49633.1"/>
    <property type="molecule type" value="Genomic_DNA"/>
</dbReference>
<dbReference type="InterPro" id="IPR016181">
    <property type="entry name" value="Acyl_CoA_acyltransferase"/>
</dbReference>
<keyword evidence="5" id="KW-1185">Reference proteome</keyword>
<dbReference type="InterPro" id="IPR000182">
    <property type="entry name" value="GNAT_dom"/>
</dbReference>
<organism evidence="4 5">
    <name type="scientific">Yersinia thracica</name>
    <dbReference type="NCBI Taxonomy" id="2890319"/>
    <lineage>
        <taxon>Bacteria</taxon>
        <taxon>Pseudomonadati</taxon>
        <taxon>Pseudomonadota</taxon>
        <taxon>Gammaproteobacteria</taxon>
        <taxon>Enterobacterales</taxon>
        <taxon>Yersiniaceae</taxon>
        <taxon>Yersinia</taxon>
    </lineage>
</organism>
<name>A0A0T9P892_9GAMM</name>
<dbReference type="Pfam" id="PF00583">
    <property type="entry name" value="Acetyltransf_1"/>
    <property type="match status" value="1"/>
</dbReference>
<dbReference type="InterPro" id="IPR050832">
    <property type="entry name" value="Bact_Acetyltransf"/>
</dbReference>
<protein>
    <submittedName>
        <fullName evidence="4">Histone acetyltransferase HPA2 and acetyltransferase</fullName>
    </submittedName>
</protein>
<keyword evidence="1 4" id="KW-0808">Transferase</keyword>
<accession>A0A0T9P892</accession>
<gene>
    <name evidence="4" type="ORF">ERS008472_01598</name>
</gene>
<keyword evidence="2" id="KW-0012">Acyltransferase</keyword>
<dbReference type="PANTHER" id="PTHR43877:SF2">
    <property type="entry name" value="AMINOALKYLPHOSPHONATE N-ACETYLTRANSFERASE-RELATED"/>
    <property type="match status" value="1"/>
</dbReference>
<dbReference type="SUPFAM" id="SSF55729">
    <property type="entry name" value="Acyl-CoA N-acyltransferases (Nat)"/>
    <property type="match status" value="1"/>
</dbReference>
<dbReference type="Gene3D" id="3.40.630.30">
    <property type="match status" value="1"/>
</dbReference>
<dbReference type="AlphaFoldDB" id="A0A0T9P892"/>
<feature type="domain" description="N-acetyltransferase" evidence="3">
    <location>
        <begin position="3"/>
        <end position="152"/>
    </location>
</feature>
<dbReference type="Proteomes" id="UP000041882">
    <property type="component" value="Unassembled WGS sequence"/>
</dbReference>
<dbReference type="GO" id="GO:0016747">
    <property type="term" value="F:acyltransferase activity, transferring groups other than amino-acyl groups"/>
    <property type="evidence" value="ECO:0007669"/>
    <property type="project" value="InterPro"/>
</dbReference>
<dbReference type="RefSeq" id="WP_080983590.1">
    <property type="nucleotide sequence ID" value="NZ_CABHXQ010000058.1"/>
</dbReference>
<dbReference type="PROSITE" id="PS51186">
    <property type="entry name" value="GNAT"/>
    <property type="match status" value="1"/>
</dbReference>
<sequence length="156" mass="17628">MNIEICQMARFIPEVVTLINQLDAYQSALYPAENNHAEPIEYLAQIKTYIYVAKWDDRIVRCAILVLPRDSAPEVKRVFVTPDYRGHGIASLLMAALIDKANVLKLKEIHLETGVLQPEAISLYQQLGFELTAQFGHDAYDPLSVLIVKNYIPTAK</sequence>
<evidence type="ECO:0000256" key="2">
    <source>
        <dbReference type="ARBA" id="ARBA00023315"/>
    </source>
</evidence>
<proteinExistence type="predicted"/>
<dbReference type="PANTHER" id="PTHR43877">
    <property type="entry name" value="AMINOALKYLPHOSPHONATE N-ACETYLTRANSFERASE-RELATED-RELATED"/>
    <property type="match status" value="1"/>
</dbReference>
<evidence type="ECO:0000259" key="3">
    <source>
        <dbReference type="PROSITE" id="PS51186"/>
    </source>
</evidence>
<evidence type="ECO:0000313" key="5">
    <source>
        <dbReference type="Proteomes" id="UP000041882"/>
    </source>
</evidence>
<dbReference type="CDD" id="cd04301">
    <property type="entry name" value="NAT_SF"/>
    <property type="match status" value="1"/>
</dbReference>
<evidence type="ECO:0000313" key="4">
    <source>
        <dbReference type="EMBL" id="CNH49633.1"/>
    </source>
</evidence>
<reference evidence="5" key="1">
    <citation type="submission" date="2015-03" db="EMBL/GenBank/DDBJ databases">
        <authorList>
            <consortium name="Pathogen Informatics"/>
            <person name="Murphy D."/>
        </authorList>
    </citation>
    <scope>NUCLEOTIDE SEQUENCE [LARGE SCALE GENOMIC DNA]</scope>
    <source>
        <strain evidence="5">IP6945</strain>
    </source>
</reference>